<feature type="transmembrane region" description="Helical" evidence="9">
    <location>
        <begin position="252"/>
        <end position="273"/>
    </location>
</feature>
<protein>
    <recommendedName>
        <fullName evidence="9">Potassium-transporting ATPase potassium-binding subunit</fullName>
    </recommendedName>
    <alternativeName>
        <fullName evidence="9">ATP phosphohydrolase [potassium-transporting] A chain</fullName>
    </alternativeName>
    <alternativeName>
        <fullName evidence="9">Potassium-binding and translocating subunit A</fullName>
    </alternativeName>
    <alternativeName>
        <fullName evidence="9">Potassium-translocating ATPase A chain</fullName>
    </alternativeName>
</protein>
<evidence type="ECO:0000256" key="7">
    <source>
        <dbReference type="ARBA" id="ARBA00023065"/>
    </source>
</evidence>
<keyword evidence="3 9" id="KW-0633">Potassium transport</keyword>
<keyword evidence="8 9" id="KW-0472">Membrane</keyword>
<proteinExistence type="inferred from homology"/>
<keyword evidence="5 9" id="KW-0630">Potassium</keyword>
<dbReference type="HAMAP" id="MF_00275">
    <property type="entry name" value="KdpA"/>
    <property type="match status" value="1"/>
</dbReference>
<dbReference type="RefSeq" id="WP_211248607.1">
    <property type="nucleotide sequence ID" value="NZ_JFZB01000023.1"/>
</dbReference>
<reference evidence="10 11" key="1">
    <citation type="submission" date="2014-03" db="EMBL/GenBank/DDBJ databases">
        <title>Genome of Paenirhodobacter enshiensis DW2-9.</title>
        <authorList>
            <person name="Wang D."/>
            <person name="Wang G."/>
        </authorList>
    </citation>
    <scope>NUCLEOTIDE SEQUENCE [LARGE SCALE GENOMIC DNA]</scope>
    <source>
        <strain evidence="10 11">DW2-9</strain>
    </source>
</reference>
<feature type="transmembrane region" description="Helical" evidence="9">
    <location>
        <begin position="64"/>
        <end position="82"/>
    </location>
</feature>
<keyword evidence="4 9" id="KW-0812">Transmembrane</keyword>
<dbReference type="Proteomes" id="UP000028824">
    <property type="component" value="Unassembled WGS sequence"/>
</dbReference>
<dbReference type="Pfam" id="PF03814">
    <property type="entry name" value="KdpA"/>
    <property type="match status" value="1"/>
</dbReference>
<keyword evidence="6 9" id="KW-1133">Transmembrane helix</keyword>
<evidence type="ECO:0000256" key="1">
    <source>
        <dbReference type="ARBA" id="ARBA00022448"/>
    </source>
</evidence>
<keyword evidence="2 9" id="KW-1003">Cell membrane</keyword>
<comment type="subcellular location">
    <subcellularLocation>
        <location evidence="9">Cell membrane</location>
        <topology evidence="9">Multi-pass membrane protein</topology>
    </subcellularLocation>
</comment>
<keyword evidence="11" id="KW-1185">Reference proteome</keyword>
<feature type="transmembrane region" description="Helical" evidence="9">
    <location>
        <begin position="280"/>
        <end position="300"/>
    </location>
</feature>
<gene>
    <name evidence="9" type="primary">kdpA</name>
    <name evidence="10" type="ORF">CG50_05380</name>
</gene>
<comment type="function">
    <text evidence="9">Part of the high-affinity ATP-driven potassium transport (or Kdp) system, which catalyzes the hydrolysis of ATP coupled with the electrogenic transport of potassium into the cytoplasm. This subunit binds the extracellular potassium ions and delivers the ions to the membrane domain of KdpB through an intramembrane tunnel.</text>
</comment>
<name>A0A086XTT2_9RHOB</name>
<dbReference type="GO" id="GO:0005886">
    <property type="term" value="C:plasma membrane"/>
    <property type="evidence" value="ECO:0007669"/>
    <property type="project" value="UniProtKB-SubCell"/>
</dbReference>
<evidence type="ECO:0000313" key="10">
    <source>
        <dbReference type="EMBL" id="KFI25432.1"/>
    </source>
</evidence>
<feature type="transmembrane region" description="Helical" evidence="9">
    <location>
        <begin position="174"/>
        <end position="197"/>
    </location>
</feature>
<organism evidence="10 11">
    <name type="scientific">Paenirhodobacter enshiensis</name>
    <dbReference type="NCBI Taxonomy" id="1105367"/>
    <lineage>
        <taxon>Bacteria</taxon>
        <taxon>Pseudomonadati</taxon>
        <taxon>Pseudomonadota</taxon>
        <taxon>Alphaproteobacteria</taxon>
        <taxon>Rhodobacterales</taxon>
        <taxon>Rhodobacter group</taxon>
        <taxon>Paenirhodobacter</taxon>
    </lineage>
</organism>
<feature type="transmembrane region" description="Helical" evidence="9">
    <location>
        <begin position="6"/>
        <end position="23"/>
    </location>
</feature>
<keyword evidence="1 9" id="KW-0813">Transport</keyword>
<dbReference type="EMBL" id="JFZB01000023">
    <property type="protein sequence ID" value="KFI25432.1"/>
    <property type="molecule type" value="Genomic_DNA"/>
</dbReference>
<dbReference type="NCBIfam" id="TIGR00680">
    <property type="entry name" value="kdpA"/>
    <property type="match status" value="1"/>
</dbReference>
<evidence type="ECO:0000256" key="5">
    <source>
        <dbReference type="ARBA" id="ARBA00022958"/>
    </source>
</evidence>
<dbReference type="PANTHER" id="PTHR30607">
    <property type="entry name" value="POTASSIUM-TRANSPORTING ATPASE A CHAIN"/>
    <property type="match status" value="1"/>
</dbReference>
<dbReference type="AlphaFoldDB" id="A0A086XTT2"/>
<dbReference type="STRING" id="1105367.CG50_05380"/>
<evidence type="ECO:0000256" key="2">
    <source>
        <dbReference type="ARBA" id="ARBA00022475"/>
    </source>
</evidence>
<dbReference type="InterPro" id="IPR004623">
    <property type="entry name" value="KdpA"/>
</dbReference>
<evidence type="ECO:0000256" key="4">
    <source>
        <dbReference type="ARBA" id="ARBA00022692"/>
    </source>
</evidence>
<accession>A0A086XTT2</accession>
<feature type="transmembrane region" description="Helical" evidence="9">
    <location>
        <begin position="482"/>
        <end position="503"/>
    </location>
</feature>
<dbReference type="PANTHER" id="PTHR30607:SF2">
    <property type="entry name" value="POTASSIUM-TRANSPORTING ATPASE POTASSIUM-BINDING SUBUNIT"/>
    <property type="match status" value="1"/>
</dbReference>
<keyword evidence="7 9" id="KW-0406">Ion transport</keyword>
<evidence type="ECO:0000313" key="11">
    <source>
        <dbReference type="Proteomes" id="UP000028824"/>
    </source>
</evidence>
<evidence type="ECO:0000256" key="8">
    <source>
        <dbReference type="ARBA" id="ARBA00023136"/>
    </source>
</evidence>
<evidence type="ECO:0000256" key="3">
    <source>
        <dbReference type="ARBA" id="ARBA00022538"/>
    </source>
</evidence>
<feature type="transmembrane region" description="Helical" evidence="9">
    <location>
        <begin position="524"/>
        <end position="546"/>
    </location>
</feature>
<dbReference type="PIRSF" id="PIRSF001294">
    <property type="entry name" value="K_ATPaseA"/>
    <property type="match status" value="1"/>
</dbReference>
<comment type="subunit">
    <text evidence="9">The system is composed of three essential subunits: KdpA, KdpB and KdpC.</text>
</comment>
<feature type="transmembrane region" description="Helical" evidence="9">
    <location>
        <begin position="415"/>
        <end position="436"/>
    </location>
</feature>
<dbReference type="GO" id="GO:0008556">
    <property type="term" value="F:P-type potassium transmembrane transporter activity"/>
    <property type="evidence" value="ECO:0007669"/>
    <property type="project" value="InterPro"/>
</dbReference>
<evidence type="ECO:0000256" key="6">
    <source>
        <dbReference type="ARBA" id="ARBA00022989"/>
    </source>
</evidence>
<sequence>MITAILFVLMVVGGTALLSWPLGRYMKWAMDPAAPSAGLAGNKTRAFQLVAGPLARQEQNWKSYVFAMLMFNIVMFTVIYLIQTFQGALPFNPDGMGTVSPDLMFNTAASFTTNTNLQHYSGESTYSYFTQLGGIMWLQFVSAATGIAALTALARGLAGRGLGNFFVDLQRASFLVLLPVALVYATALVLGGLPMTFEGSAIATTLEGVQQTIARGPVAAFVTIKQLGTNGGGFFGPNSTHPLENPTFWTNVIQMTALIIIPMACVWMFARIVGRIKHGFVIFAVMLAFVLIKVSGSVAFETAPTQAFTDLAITQDVGNLEGKELRFGANGGPLWAVLTTATSNGSVGSMHDSLNPMTGLMPMVGMWLNESFGGVGVGMINMFLYIVVAVFVAGMMIGRTPEYLGWRIEAKEVKLSLFALLAHGAMILVGTAIFAATPWGADTLNNIGPHGFSEILYEFTSSAANNGSGFEGLGDNTVPWNIATGLVMLFARFIPIILPLAIVGSLAAKRRASESSGTLSVEGGVFATMLAVTVIVVGALTFFPAATLGPIAEHFMFMN</sequence>
<comment type="similarity">
    <text evidence="9">Belongs to the KdpA family.</text>
</comment>
<feature type="transmembrane region" description="Helical" evidence="9">
    <location>
        <begin position="371"/>
        <end position="394"/>
    </location>
</feature>
<comment type="caution">
    <text evidence="10">The sequence shown here is derived from an EMBL/GenBank/DDBJ whole genome shotgun (WGS) entry which is preliminary data.</text>
</comment>
<evidence type="ECO:0000256" key="9">
    <source>
        <dbReference type="HAMAP-Rule" id="MF_00275"/>
    </source>
</evidence>
<dbReference type="eggNOG" id="COG2060">
    <property type="taxonomic scope" value="Bacteria"/>
</dbReference>
<feature type="transmembrane region" description="Helical" evidence="9">
    <location>
        <begin position="134"/>
        <end position="153"/>
    </location>
</feature>
<dbReference type="GO" id="GO:0030955">
    <property type="term" value="F:potassium ion binding"/>
    <property type="evidence" value="ECO:0007669"/>
    <property type="project" value="UniProtKB-UniRule"/>
</dbReference>